<evidence type="ECO:0000313" key="2">
    <source>
        <dbReference type="EMBL" id="MDW9250869.1"/>
    </source>
</evidence>
<dbReference type="EMBL" id="QXCT01000001">
    <property type="protein sequence ID" value="MDW9250869.1"/>
    <property type="molecule type" value="Genomic_DNA"/>
</dbReference>
<gene>
    <name evidence="2" type="ORF">C7S16_5585</name>
</gene>
<keyword evidence="1" id="KW-0812">Transmembrane</keyword>
<reference evidence="2" key="1">
    <citation type="submission" date="2018-08" db="EMBL/GenBank/DDBJ databases">
        <title>Identification of Burkholderia cepacia strains that express a Burkholderia pseudomallei-like capsular polysaccharide.</title>
        <authorList>
            <person name="Burtnick M.N."/>
            <person name="Vongsouvath M."/>
            <person name="Newton P."/>
            <person name="Wuthiekanun V."/>
            <person name="Limmathurotsakul D."/>
            <person name="Brett P.J."/>
            <person name="Chantratita N."/>
            <person name="Dance D.A."/>
        </authorList>
    </citation>
    <scope>NUCLEOTIDE SEQUENCE</scope>
    <source>
        <strain evidence="2">SBXCC001</strain>
    </source>
</reference>
<evidence type="ECO:0000256" key="1">
    <source>
        <dbReference type="SAM" id="Phobius"/>
    </source>
</evidence>
<keyword evidence="1" id="KW-0472">Membrane</keyword>
<evidence type="ECO:0000313" key="3">
    <source>
        <dbReference type="Proteomes" id="UP001272137"/>
    </source>
</evidence>
<feature type="transmembrane region" description="Helical" evidence="1">
    <location>
        <begin position="44"/>
        <end position="63"/>
    </location>
</feature>
<accession>A0AAW9CSU6</accession>
<dbReference type="AlphaFoldDB" id="A0AAW9CSU6"/>
<proteinExistence type="predicted"/>
<organism evidence="2 3">
    <name type="scientific">Burkholderia thailandensis</name>
    <dbReference type="NCBI Taxonomy" id="57975"/>
    <lineage>
        <taxon>Bacteria</taxon>
        <taxon>Pseudomonadati</taxon>
        <taxon>Pseudomonadota</taxon>
        <taxon>Betaproteobacteria</taxon>
        <taxon>Burkholderiales</taxon>
        <taxon>Burkholderiaceae</taxon>
        <taxon>Burkholderia</taxon>
        <taxon>pseudomallei group</taxon>
    </lineage>
</organism>
<dbReference type="Proteomes" id="UP001272137">
    <property type="component" value="Unassembled WGS sequence"/>
</dbReference>
<name>A0AAW9CSU6_BURTH</name>
<protein>
    <submittedName>
        <fullName evidence="2">Hydrophobe/amphiphile efflux family protein</fullName>
    </submittedName>
</protein>
<keyword evidence="1" id="KW-1133">Transmembrane helix</keyword>
<sequence>MDARAARARRRVRACAAQIVCPVGGAPPAMMSRASLIGYPSPGLLAWLMSACGLWLSLGAPRVSPSAF</sequence>
<comment type="caution">
    <text evidence="2">The sequence shown here is derived from an EMBL/GenBank/DDBJ whole genome shotgun (WGS) entry which is preliminary data.</text>
</comment>